<dbReference type="Proteomes" id="UP000242765">
    <property type="component" value="Unassembled WGS sequence"/>
</dbReference>
<evidence type="ECO:0000313" key="2">
    <source>
        <dbReference type="EMBL" id="OTG65558.1"/>
    </source>
</evidence>
<dbReference type="InterPro" id="IPR001753">
    <property type="entry name" value="Enoyl-CoA_hydra/iso"/>
</dbReference>
<dbReference type="Gene3D" id="1.10.12.10">
    <property type="entry name" value="Lyase 2-enoyl-coa Hydratase, Chain A, domain 2"/>
    <property type="match status" value="1"/>
</dbReference>
<proteinExistence type="inferred from homology"/>
<dbReference type="PANTHER" id="PTHR43802:SF1">
    <property type="entry name" value="IP11341P-RELATED"/>
    <property type="match status" value="1"/>
</dbReference>
<accession>A0A1Y3CEM1</accession>
<dbReference type="InterPro" id="IPR029045">
    <property type="entry name" value="ClpP/crotonase-like_dom_sf"/>
</dbReference>
<organism evidence="2 3">
    <name type="scientific">Acinetobacter silvestris</name>
    <dbReference type="NCBI Taxonomy" id="1977882"/>
    <lineage>
        <taxon>Bacteria</taxon>
        <taxon>Pseudomonadati</taxon>
        <taxon>Pseudomonadota</taxon>
        <taxon>Gammaproteobacteria</taxon>
        <taxon>Moraxellales</taxon>
        <taxon>Moraxellaceae</taxon>
        <taxon>Acinetobacter</taxon>
    </lineage>
</organism>
<reference evidence="2 3" key="1">
    <citation type="submission" date="2017-04" db="EMBL/GenBank/DDBJ databases">
        <title>High diversity of culturable Acinetobacter species in natural soil and water ecosystems.</title>
        <authorList>
            <person name="Nemec A."/>
            <person name="Radolfova-Krizova L."/>
        </authorList>
    </citation>
    <scope>NUCLEOTIDE SEQUENCE [LARGE SCALE GENOMIC DNA]</scope>
    <source>
        <strain evidence="2 3">ANC 4999</strain>
    </source>
</reference>
<comment type="similarity">
    <text evidence="1">Belongs to the enoyl-CoA hydratase/isomerase family.</text>
</comment>
<name>A0A1Y3CEM1_9GAMM</name>
<dbReference type="PANTHER" id="PTHR43802">
    <property type="entry name" value="ENOYL-COA HYDRATASE"/>
    <property type="match status" value="1"/>
</dbReference>
<dbReference type="GO" id="GO:0003824">
    <property type="term" value="F:catalytic activity"/>
    <property type="evidence" value="ECO:0007669"/>
    <property type="project" value="UniProtKB-ARBA"/>
</dbReference>
<dbReference type="STRING" id="1977882.B9T28_08855"/>
<protein>
    <submittedName>
        <fullName evidence="2">Enoyl-CoA hydratase</fullName>
    </submittedName>
</protein>
<dbReference type="CDD" id="cd06558">
    <property type="entry name" value="crotonase-like"/>
    <property type="match status" value="1"/>
</dbReference>
<dbReference type="Gene3D" id="3.90.226.10">
    <property type="entry name" value="2-enoyl-CoA Hydratase, Chain A, domain 1"/>
    <property type="match status" value="1"/>
</dbReference>
<comment type="caution">
    <text evidence="2">The sequence shown here is derived from an EMBL/GenBank/DDBJ whole genome shotgun (WGS) entry which is preliminary data.</text>
</comment>
<evidence type="ECO:0000313" key="3">
    <source>
        <dbReference type="Proteomes" id="UP000242765"/>
    </source>
</evidence>
<gene>
    <name evidence="2" type="ORF">B9T28_08855</name>
</gene>
<dbReference type="EMBL" id="NEGB01000004">
    <property type="protein sequence ID" value="OTG65558.1"/>
    <property type="molecule type" value="Genomic_DNA"/>
</dbReference>
<evidence type="ECO:0000256" key="1">
    <source>
        <dbReference type="ARBA" id="ARBA00005254"/>
    </source>
</evidence>
<sequence>MMTPENIVQKNPHQGKVSREIRGHIFLIGLNRAEKRNAFDSHMIHDLSLALTEYEDNPELRCAILLAHGEHFTAGLDLLELQPKLADGVFQFSNAMVNPWGTVGRQRTKPLVTAVQGYCYTAGIELMLNSDIVIASTNTQFTQIEVQRGILPFGGATVRFVQAAGWVKAMRYILTGDMFHAQNAYEMNLVTEVVEAHQLLDRALELAERIASAAPLAVQATLKSAHQAFLHSPEVAFSHLQNLLNPLLHSEDAAEGVQAMLERRTAHFKGK</sequence>
<dbReference type="SUPFAM" id="SSF52096">
    <property type="entry name" value="ClpP/crotonase"/>
    <property type="match status" value="1"/>
</dbReference>
<keyword evidence="3" id="KW-1185">Reference proteome</keyword>
<dbReference type="InterPro" id="IPR014748">
    <property type="entry name" value="Enoyl-CoA_hydra_C"/>
</dbReference>
<dbReference type="Pfam" id="PF00378">
    <property type="entry name" value="ECH_1"/>
    <property type="match status" value="1"/>
</dbReference>
<dbReference type="AlphaFoldDB" id="A0A1Y3CEM1"/>
<dbReference type="NCBIfam" id="NF005126">
    <property type="entry name" value="PRK06563.1"/>
    <property type="match status" value="1"/>
</dbReference>